<dbReference type="GO" id="GO:0004056">
    <property type="term" value="F:argininosuccinate lyase activity"/>
    <property type="evidence" value="ECO:0007669"/>
    <property type="project" value="UniProtKB-UniRule"/>
</dbReference>
<evidence type="ECO:0000256" key="2">
    <source>
        <dbReference type="ARBA" id="ARBA00004941"/>
    </source>
</evidence>
<comment type="similarity">
    <text evidence="6">Belongs to the lyase 1 family. Argininosuccinate lyase subfamily.</text>
</comment>
<dbReference type="InterPro" id="IPR000362">
    <property type="entry name" value="Fumarate_lyase_fam"/>
</dbReference>
<dbReference type="UniPathway" id="UPA00068">
    <property type="reaction ID" value="UER00114"/>
</dbReference>
<comment type="pathway">
    <text evidence="2 6">Amino-acid biosynthesis; L-arginine biosynthesis; L-arginine from L-ornithine and carbamoyl phosphate: step 3/3.</text>
</comment>
<dbReference type="AlphaFoldDB" id="A0A5E4RGH6"/>
<dbReference type="Pfam" id="PF00206">
    <property type="entry name" value="Lyase_1"/>
    <property type="match status" value="1"/>
</dbReference>
<feature type="domain" description="Fumarate lyase N-terminal" evidence="7">
    <location>
        <begin position="48"/>
        <end position="303"/>
    </location>
</feature>
<evidence type="ECO:0000313" key="9">
    <source>
        <dbReference type="EMBL" id="VVD62307.1"/>
    </source>
</evidence>
<dbReference type="EMBL" id="CABPSA010000001">
    <property type="protein sequence ID" value="VVD62307.1"/>
    <property type="molecule type" value="Genomic_DNA"/>
</dbReference>
<dbReference type="HAMAP" id="MF_00006">
    <property type="entry name" value="Arg_succ_lyase"/>
    <property type="match status" value="1"/>
</dbReference>
<comment type="catalytic activity">
    <reaction evidence="1 6">
        <text>2-(N(omega)-L-arginino)succinate = fumarate + L-arginine</text>
        <dbReference type="Rhea" id="RHEA:24020"/>
        <dbReference type="ChEBI" id="CHEBI:29806"/>
        <dbReference type="ChEBI" id="CHEBI:32682"/>
        <dbReference type="ChEBI" id="CHEBI:57472"/>
        <dbReference type="EC" id="4.3.2.1"/>
    </reaction>
</comment>
<evidence type="ECO:0000256" key="1">
    <source>
        <dbReference type="ARBA" id="ARBA00000985"/>
    </source>
</evidence>
<dbReference type="InterPro" id="IPR009049">
    <property type="entry name" value="Argininosuccinate_lyase"/>
</dbReference>
<dbReference type="RefSeq" id="WP_150662566.1">
    <property type="nucleotide sequence ID" value="NZ_CABPSA010000001.1"/>
</dbReference>
<evidence type="ECO:0000256" key="5">
    <source>
        <dbReference type="ARBA" id="ARBA00023239"/>
    </source>
</evidence>
<keyword evidence="6" id="KW-0028">Amino-acid biosynthesis</keyword>
<keyword evidence="4 6" id="KW-0055">Arginine biosynthesis</keyword>
<dbReference type="PANTHER" id="PTHR43814:SF1">
    <property type="entry name" value="ARGININOSUCCINATE LYASE"/>
    <property type="match status" value="1"/>
</dbReference>
<evidence type="ECO:0000313" key="10">
    <source>
        <dbReference type="Proteomes" id="UP000343335"/>
    </source>
</evidence>
<dbReference type="PRINTS" id="PR00149">
    <property type="entry name" value="FUMRATELYASE"/>
</dbReference>
<keyword evidence="5 6" id="KW-0456">Lyase</keyword>
<dbReference type="PRINTS" id="PR00145">
    <property type="entry name" value="ARGSUCLYASE"/>
</dbReference>
<dbReference type="InterPro" id="IPR024083">
    <property type="entry name" value="Fumarase/histidase_N"/>
</dbReference>
<dbReference type="CDD" id="cd01359">
    <property type="entry name" value="Argininosuccinate_lyase"/>
    <property type="match status" value="1"/>
</dbReference>
<dbReference type="Proteomes" id="UP000343335">
    <property type="component" value="Unassembled WGS sequence"/>
</dbReference>
<dbReference type="InterPro" id="IPR029419">
    <property type="entry name" value="Arg_succ_lyase_C"/>
</dbReference>
<protein>
    <recommendedName>
        <fullName evidence="3 6">Argininosuccinate lyase</fullName>
        <shortName evidence="6">ASAL</shortName>
        <ecNumber evidence="3 6">4.3.2.1</ecNumber>
    </recommendedName>
    <alternativeName>
        <fullName evidence="6">Arginosuccinase</fullName>
    </alternativeName>
</protein>
<organism evidence="9 10">
    <name type="scientific">Pandoraea commovens</name>
    <dbReference type="NCBI Taxonomy" id="2508289"/>
    <lineage>
        <taxon>Bacteria</taxon>
        <taxon>Pseudomonadati</taxon>
        <taxon>Pseudomonadota</taxon>
        <taxon>Betaproteobacteria</taxon>
        <taxon>Burkholderiales</taxon>
        <taxon>Burkholderiaceae</taxon>
        <taxon>Pandoraea</taxon>
    </lineage>
</organism>
<feature type="domain" description="Argininosuccinate lyase C-terminal" evidence="8">
    <location>
        <begin position="368"/>
        <end position="445"/>
    </location>
</feature>
<evidence type="ECO:0000256" key="3">
    <source>
        <dbReference type="ARBA" id="ARBA00012338"/>
    </source>
</evidence>
<comment type="subcellular location">
    <subcellularLocation>
        <location evidence="6">Cytoplasm</location>
    </subcellularLocation>
</comment>
<dbReference type="Gene3D" id="1.10.40.30">
    <property type="entry name" value="Fumarase/aspartase (C-terminal domain)"/>
    <property type="match status" value="1"/>
</dbReference>
<dbReference type="Pfam" id="PF14698">
    <property type="entry name" value="ASL_C2"/>
    <property type="match status" value="1"/>
</dbReference>
<sequence length="501" mass="54044">MSTSKVSRRLTEAAAPEVNDIIFKPRLDGFDETFVPLGDINKAHVVMLAEQGLIRPEHASALARGILAMEDAGPAAVPLDPSREDSYFNYEAHLMDNVGADVGGRMHTGRSRNDILATLDRLRGRAVLLDLVDALLRVRETALVQAAHHADIVMPGYTHLQPAQPITYGFYLAGVAQALERDTRRLMDTLTNMNVSPLGAAAFAGTPFAIDRQRTADLLGFDTYVDNALDAVGSRDFILESIADLSLLAVLWSRVAQDYFVWTTHEFGLIEFPDSVATTSSIMPQKKNPVVLEYLKGRTGQIVAALMASAMAIKGTNFTHSGDASREGTQGFWDTAREAIRCLQLLELVLRTARPVASRAGRLAAEDFSTATALADHMVREHDLSFRAAHHVVGSVVRSAMDHGVPADKIDVAMVEAAAREQLGAPLGIDAASVRACLDPASNVAGRASAGSPNPQTLRAHLEDAQVRLDDARITLVGWHTRLADARQALQSATRALAGLQ</sequence>
<dbReference type="InterPro" id="IPR008948">
    <property type="entry name" value="L-Aspartase-like"/>
</dbReference>
<dbReference type="Gene3D" id="1.10.275.10">
    <property type="entry name" value="Fumarase/aspartase (N-terminal domain)"/>
    <property type="match status" value="1"/>
</dbReference>
<dbReference type="NCBIfam" id="TIGR00838">
    <property type="entry name" value="argH"/>
    <property type="match status" value="1"/>
</dbReference>
<dbReference type="EC" id="4.3.2.1" evidence="3 6"/>
<dbReference type="Gene3D" id="1.20.200.10">
    <property type="entry name" value="Fumarase/aspartase (Central domain)"/>
    <property type="match status" value="1"/>
</dbReference>
<accession>A0A5E4RGH6</accession>
<dbReference type="GO" id="GO:0005829">
    <property type="term" value="C:cytosol"/>
    <property type="evidence" value="ECO:0007669"/>
    <property type="project" value="TreeGrafter"/>
</dbReference>
<evidence type="ECO:0000256" key="4">
    <source>
        <dbReference type="ARBA" id="ARBA00022571"/>
    </source>
</evidence>
<evidence type="ECO:0000259" key="7">
    <source>
        <dbReference type="Pfam" id="PF00206"/>
    </source>
</evidence>
<dbReference type="OrthoDB" id="9769623at2"/>
<proteinExistence type="inferred from homology"/>
<dbReference type="PANTHER" id="PTHR43814">
    <property type="entry name" value="ARGININOSUCCINATE LYASE"/>
    <property type="match status" value="1"/>
</dbReference>
<evidence type="ECO:0000256" key="6">
    <source>
        <dbReference type="HAMAP-Rule" id="MF_00006"/>
    </source>
</evidence>
<dbReference type="InterPro" id="IPR022761">
    <property type="entry name" value="Fumarate_lyase_N"/>
</dbReference>
<name>A0A5E4RGH6_9BURK</name>
<dbReference type="GO" id="GO:0042450">
    <property type="term" value="P:L-arginine biosynthetic process via ornithine"/>
    <property type="evidence" value="ECO:0007669"/>
    <property type="project" value="UniProtKB-UniRule"/>
</dbReference>
<evidence type="ECO:0000259" key="8">
    <source>
        <dbReference type="Pfam" id="PF14698"/>
    </source>
</evidence>
<dbReference type="SUPFAM" id="SSF48557">
    <property type="entry name" value="L-aspartase-like"/>
    <property type="match status" value="1"/>
</dbReference>
<reference evidence="9 10" key="1">
    <citation type="submission" date="2019-08" db="EMBL/GenBank/DDBJ databases">
        <authorList>
            <person name="Peeters C."/>
        </authorList>
    </citation>
    <scope>NUCLEOTIDE SEQUENCE [LARGE SCALE GENOMIC DNA]</scope>
    <source>
        <strain evidence="9 10">LMG 31010</strain>
    </source>
</reference>
<keyword evidence="6" id="KW-0963">Cytoplasm</keyword>
<gene>
    <name evidence="6" type="primary">argH</name>
    <name evidence="9" type="ORF">PCO31010_00170</name>
</gene>